<keyword evidence="3" id="KW-0813">Transport</keyword>
<evidence type="ECO:0000256" key="4">
    <source>
        <dbReference type="ARBA" id="ARBA00022475"/>
    </source>
</evidence>
<gene>
    <name evidence="13" type="ORF">GSY69_07615</name>
</gene>
<evidence type="ECO:0000313" key="14">
    <source>
        <dbReference type="Proteomes" id="UP000469215"/>
    </source>
</evidence>
<feature type="transmembrane region" description="Helical" evidence="11">
    <location>
        <begin position="239"/>
        <end position="257"/>
    </location>
</feature>
<evidence type="ECO:0000256" key="6">
    <source>
        <dbReference type="ARBA" id="ARBA00022847"/>
    </source>
</evidence>
<dbReference type="SUPFAM" id="SSF103473">
    <property type="entry name" value="MFS general substrate transporter"/>
    <property type="match status" value="1"/>
</dbReference>
<comment type="subcellular location">
    <subcellularLocation>
        <location evidence="1">Cell membrane</location>
        <topology evidence="1">Multi-pass membrane protein</topology>
    </subcellularLocation>
</comment>
<dbReference type="InterPro" id="IPR036259">
    <property type="entry name" value="MFS_trans_sf"/>
</dbReference>
<keyword evidence="5 11" id="KW-0812">Transmembrane</keyword>
<protein>
    <recommendedName>
        <fullName evidence="10">Putative proline/betaine transporter</fullName>
    </recommendedName>
</protein>
<comment type="caution">
    <text evidence="13">The sequence shown here is derived from an EMBL/GenBank/DDBJ whole genome shotgun (WGS) entry which is preliminary data.</text>
</comment>
<dbReference type="InterPro" id="IPR005828">
    <property type="entry name" value="MFS_sugar_transport-like"/>
</dbReference>
<feature type="transmembrane region" description="Helical" evidence="11">
    <location>
        <begin position="90"/>
        <end position="107"/>
    </location>
</feature>
<feature type="transmembrane region" description="Helical" evidence="11">
    <location>
        <begin position="189"/>
        <end position="208"/>
    </location>
</feature>
<dbReference type="EMBL" id="WWEQ01000026">
    <property type="protein sequence ID" value="MYM19839.1"/>
    <property type="molecule type" value="Genomic_DNA"/>
</dbReference>
<feature type="domain" description="Major facilitator superfamily (MFS) profile" evidence="12">
    <location>
        <begin position="17"/>
        <end position="423"/>
    </location>
</feature>
<feature type="transmembrane region" description="Helical" evidence="11">
    <location>
        <begin position="329"/>
        <end position="351"/>
    </location>
</feature>
<evidence type="ECO:0000256" key="3">
    <source>
        <dbReference type="ARBA" id="ARBA00022448"/>
    </source>
</evidence>
<dbReference type="InterPro" id="IPR020846">
    <property type="entry name" value="MFS_dom"/>
</dbReference>
<dbReference type="Gene3D" id="1.20.1250.20">
    <property type="entry name" value="MFS general substrate transporter like domains"/>
    <property type="match status" value="2"/>
</dbReference>
<evidence type="ECO:0000256" key="10">
    <source>
        <dbReference type="ARBA" id="ARBA00039918"/>
    </source>
</evidence>
<feature type="transmembrane region" description="Helical" evidence="11">
    <location>
        <begin position="363"/>
        <end position="384"/>
    </location>
</feature>
<evidence type="ECO:0000256" key="8">
    <source>
        <dbReference type="ARBA" id="ARBA00023136"/>
    </source>
</evidence>
<evidence type="ECO:0000313" key="13">
    <source>
        <dbReference type="EMBL" id="MYM19839.1"/>
    </source>
</evidence>
<comment type="function">
    <text evidence="9">May be a proton symporter involved in the uptake of osmolytes such as proline and glycine betaine.</text>
</comment>
<evidence type="ECO:0000256" key="11">
    <source>
        <dbReference type="SAM" id="Phobius"/>
    </source>
</evidence>
<dbReference type="Pfam" id="PF07690">
    <property type="entry name" value="MFS_1"/>
    <property type="match status" value="1"/>
</dbReference>
<dbReference type="GO" id="GO:0005886">
    <property type="term" value="C:plasma membrane"/>
    <property type="evidence" value="ECO:0007669"/>
    <property type="project" value="UniProtKB-SubCell"/>
</dbReference>
<accession>A0A6N9H7A5</accession>
<dbReference type="Pfam" id="PF00083">
    <property type="entry name" value="Sugar_tr"/>
    <property type="match status" value="1"/>
</dbReference>
<dbReference type="InterPro" id="IPR051084">
    <property type="entry name" value="H+-coupled_symporters"/>
</dbReference>
<evidence type="ECO:0000256" key="5">
    <source>
        <dbReference type="ARBA" id="ARBA00022692"/>
    </source>
</evidence>
<dbReference type="GO" id="GO:0015293">
    <property type="term" value="F:symporter activity"/>
    <property type="evidence" value="ECO:0007669"/>
    <property type="project" value="UniProtKB-KW"/>
</dbReference>
<keyword evidence="8 11" id="KW-0472">Membrane</keyword>
<keyword evidence="7 11" id="KW-1133">Transmembrane helix</keyword>
<feature type="transmembrane region" description="Helical" evidence="11">
    <location>
        <begin position="277"/>
        <end position="296"/>
    </location>
</feature>
<feature type="transmembrane region" description="Helical" evidence="11">
    <location>
        <begin position="59"/>
        <end position="78"/>
    </location>
</feature>
<dbReference type="PANTHER" id="PTHR43528:SF1">
    <property type="entry name" value="ALPHA-KETOGLUTARATE PERMEASE"/>
    <property type="match status" value="1"/>
</dbReference>
<keyword evidence="4" id="KW-1003">Cell membrane</keyword>
<organism evidence="13 14">
    <name type="scientific">Brevibacterium rongguiense</name>
    <dbReference type="NCBI Taxonomy" id="2695267"/>
    <lineage>
        <taxon>Bacteria</taxon>
        <taxon>Bacillati</taxon>
        <taxon>Actinomycetota</taxon>
        <taxon>Actinomycetes</taxon>
        <taxon>Micrococcales</taxon>
        <taxon>Brevibacteriaceae</taxon>
        <taxon>Brevibacterium</taxon>
    </lineage>
</organism>
<dbReference type="PROSITE" id="PS00216">
    <property type="entry name" value="SUGAR_TRANSPORT_1"/>
    <property type="match status" value="1"/>
</dbReference>
<comment type="similarity">
    <text evidence="2">Belongs to the major facilitator superfamily. Metabolite:H+ Symporter (MHS) family (TC 2.A.1.6) family.</text>
</comment>
<feature type="transmembrane region" description="Helical" evidence="11">
    <location>
        <begin position="26"/>
        <end position="47"/>
    </location>
</feature>
<evidence type="ECO:0000256" key="9">
    <source>
        <dbReference type="ARBA" id="ARBA00037295"/>
    </source>
</evidence>
<dbReference type="Proteomes" id="UP000469215">
    <property type="component" value="Unassembled WGS sequence"/>
</dbReference>
<sequence>MKRPEEDPRSTWDIVKSIMAASSGNLVEWFDFYIYSFFSVYFAKQFFTGSSEVQQFMDAAAILFVGFLMRPIGGYIFGRLSDRIGRKRSMLISILSMCGGSLLMAILPTANTVGVLAPILLLLVRCIQGISVGGEYGSTATYMSEVSSKGKRGFFSSFQYVTLIGGQLLASVTAVIMTHTLGDEQISNGWWRLPFVIGAAAALVSLWLRSGLEETTTEETRSHKESGSFREVLRHPRSIMIVLGITSIGSLSFYIFTTYMQKNLVVAGFTKGSAADTMTVCLLVLIVLQPLMGMLSDQIGRKTTIITFAVSMMVLPFLVLTAIRQQPGLNPLTATCLILFAMVFLSFYTSISGVVKAEVFPAHVRGLGVGFVYAIGNSLFGGSAEYVGLWFTNMKIAWVFPIYVFVIAVFGLITMLYMYDDRKHSTLDFPGDTSYARTKADFVEAKHDAQEARAKGQPTGE</sequence>
<dbReference type="FunFam" id="1.20.1250.20:FF:000001">
    <property type="entry name" value="Dicarboxylate MFS transporter"/>
    <property type="match status" value="1"/>
</dbReference>
<keyword evidence="6" id="KW-0769">Symport</keyword>
<evidence type="ECO:0000256" key="7">
    <source>
        <dbReference type="ARBA" id="ARBA00022989"/>
    </source>
</evidence>
<evidence type="ECO:0000256" key="2">
    <source>
        <dbReference type="ARBA" id="ARBA00008240"/>
    </source>
</evidence>
<evidence type="ECO:0000259" key="12">
    <source>
        <dbReference type="PROSITE" id="PS50850"/>
    </source>
</evidence>
<feature type="transmembrane region" description="Helical" evidence="11">
    <location>
        <begin position="303"/>
        <end position="323"/>
    </location>
</feature>
<feature type="transmembrane region" description="Helical" evidence="11">
    <location>
        <begin position="396"/>
        <end position="419"/>
    </location>
</feature>
<proteinExistence type="inferred from homology"/>
<dbReference type="AlphaFoldDB" id="A0A6N9H7A5"/>
<dbReference type="InterPro" id="IPR011701">
    <property type="entry name" value="MFS"/>
</dbReference>
<keyword evidence="14" id="KW-1185">Reference proteome</keyword>
<feature type="transmembrane region" description="Helical" evidence="11">
    <location>
        <begin position="154"/>
        <end position="177"/>
    </location>
</feature>
<dbReference type="PROSITE" id="PS00217">
    <property type="entry name" value="SUGAR_TRANSPORT_2"/>
    <property type="match status" value="1"/>
</dbReference>
<dbReference type="PROSITE" id="PS50850">
    <property type="entry name" value="MFS"/>
    <property type="match status" value="1"/>
</dbReference>
<evidence type="ECO:0000256" key="1">
    <source>
        <dbReference type="ARBA" id="ARBA00004651"/>
    </source>
</evidence>
<dbReference type="InterPro" id="IPR005829">
    <property type="entry name" value="Sugar_transporter_CS"/>
</dbReference>
<reference evidence="13 14" key="1">
    <citation type="submission" date="2020-01" db="EMBL/GenBank/DDBJ databases">
        <authorList>
            <person name="Deng T."/>
        </authorList>
    </citation>
    <scope>NUCLEOTIDE SEQUENCE [LARGE SCALE GENOMIC DNA]</scope>
    <source>
        <strain evidence="13 14">5221</strain>
    </source>
</reference>
<name>A0A6N9H7A5_9MICO</name>
<dbReference type="PANTHER" id="PTHR43528">
    <property type="entry name" value="ALPHA-KETOGLUTARATE PERMEASE"/>
    <property type="match status" value="1"/>
</dbReference>